<sequence>MDAIISKVVSDLSSEFLSLDAATVLPEATVEAQADAKTSSHEDEDRPVELNTSGAVLDADGGAISIDFGSDDTGVDIGSVSRWSSLGRELGVDQQTPAFVINARGATAEINGETITANHFSLQNNTASAVSTVLLSATALETTLQLASVALNTNSITATAGDDRYFGYDEDAEVFGGAGNDYFRSLGGDKSLYGESGDDSFYVRGGAGVLVDGGTGADEVSFAGERSGLVIESIGRFGALGRELDLDRETSAYSVYENGATADFNGEDVRARYSVINNNVAQGSDEPLSDTALETALKLGHVVRDVEEITGSRHDDAFFGSRSADAFNAGDGNDWIDSRAGDDLIDAGAGNDRIVLTRGNNTIDGGEGVDQLWLRGAPEDFQITHDGSGEYTIVTASGDVSTVKGVENARFSDGSIVALEDLARVIDPEPTPDPVPTPDPEPTPLPEIAAADDAGSVLEDGAVVLDLLGNDTGDSLTITAVDAAGNGSVTLNDDGTVTYRPAADFAGNDQFTYTVRDSAGQTSSATVAVAVQQVNDAPVVVDVTAPTILESAASGSSVAQIVAQDLEGDALSYEIVSGNEDGLFEIDSSTGEVRLADEAELDFETATSHNLEVRVSDGDAAVVTGVTIEVADVDEGRPEADELIASTDRALGVSDGSGSIGLTGAHDWDSQLPFLDIMKFSRPVKAHGYDDEGSPEFGTYGHKDLEDQGYLDDHGWPTSIPEDSYGIGFVFSETVGREGTYVLRYEGEGELRLLNDANIISQSDGEIVFEHTSGTFEVRIDSTDPEGSGDHIRNISIVKEEYVDIYDAGAVFNPEALEVLQDFREFRTMAWQRTIESPIETLDDLPSFDDANWVTEYGAPIEVLVQLSNEAGTDLWFNIPTKASAEVVEYYATYIRDNLDPNLKVTVEFGNELWNYGYHDTHDLRREAIEAWDLAPDDNVGRFAYIAKKATGVALQFNEIFDQVEDGERPAIHHTFGTQTASTTITNAFLRAEAWQLNEPETFVPPAEVFDSIAVTTYFGGASLTDEDYRADLIAAIEDPDVDAQAFLFERLNDPQYTLSVPKVAEYLEAQKEIVDRYGIGLTDYEGGAHILHSDNTGLPTETINELQDFFVEFYRSDYMRELFQSIWDVWREVGTGAFTNHGSVGEPSKFGFFSFLSDLNDTSPRAEFLWEQNANEAAWWEDRGGEHFQQGVTETGTDGDDLLIGTNQEDYLSGGEGDDYIVAGVGNDGINGGEGADTVLLAGSRGEYDIYRDGDAVIFRHAEGTDRVLNIEYAEFQSGEFFSIEELVKSADAPNEGPLAVDDVLEANEDERTTFTTLLLNDHDADGGTLVVAEVGEAEHGIVRLEADGSVTYIPAVNFVGEDSFTYVVSDGVDRSTATATVTVHNQADAPIVESEHLNVFNADVQAGDVVHQVDAFDLDGDALRYSIVDGNEAGLFAIDAQTGEITTTAELEPDKTKGITEFDLTVAVADQALVTEAAISIDVHHRDNIVSESSVAGEILDGGLGDNDIFQLTAYNGRGRAFGVISGGDQFRDLEDAGYVETSSTSVYRSYTARYEAEVDGEAVLATGKNFDGQNLDFVLNLANFAVNFEAVIGTEFYDSIFGSSGADTYYGAGGSDFITGGGGDDLLVGGAGSDNIFGGSGADTFVFDSFDGVDRLRDFSVEEGDTLDIGELLIGFDADLSSIADFVSLGVDADGNQTLAVSAAGNGEFVDVARFTNETALTLAELEANNSILFI</sequence>
<feature type="domain" description="Cadherin" evidence="5">
    <location>
        <begin position="1405"/>
        <end position="1496"/>
    </location>
</feature>
<dbReference type="RefSeq" id="WP_153549272.1">
    <property type="nucleotide sequence ID" value="NZ_WIXK01000015.1"/>
</dbReference>
<keyword evidence="7" id="KW-1185">Reference proteome</keyword>
<dbReference type="Gene3D" id="2.150.10.10">
    <property type="entry name" value="Serralysin-like metalloprotease, C-terminal"/>
    <property type="match status" value="3"/>
</dbReference>
<evidence type="ECO:0000256" key="1">
    <source>
        <dbReference type="ARBA" id="ARBA00004370"/>
    </source>
</evidence>
<dbReference type="PANTHER" id="PTHR24027:SF442">
    <property type="entry name" value="PROTOCADHERIN-15 ISOFORM X1"/>
    <property type="match status" value="1"/>
</dbReference>
<evidence type="ECO:0000313" key="6">
    <source>
        <dbReference type="EMBL" id="MQY44380.1"/>
    </source>
</evidence>
<dbReference type="InterPro" id="IPR015919">
    <property type="entry name" value="Cadherin-like_sf"/>
</dbReference>
<dbReference type="SUPFAM" id="SSF49313">
    <property type="entry name" value="Cadherin-like"/>
    <property type="match status" value="2"/>
</dbReference>
<comment type="caution">
    <text evidence="6">The sequence shown here is derived from an EMBL/GenBank/DDBJ whole genome shotgun (WGS) entry which is preliminary data.</text>
</comment>
<accession>A0A844ANT0</accession>
<dbReference type="PROSITE" id="PS00330">
    <property type="entry name" value="HEMOLYSIN_CALCIUM"/>
    <property type="match status" value="3"/>
</dbReference>
<dbReference type="PROSITE" id="PS50268">
    <property type="entry name" value="CADHERIN_2"/>
    <property type="match status" value="2"/>
</dbReference>
<evidence type="ECO:0000259" key="5">
    <source>
        <dbReference type="PROSITE" id="PS50268"/>
    </source>
</evidence>
<dbReference type="NCBIfam" id="NF012211">
    <property type="entry name" value="tand_rpt_95"/>
    <property type="match status" value="2"/>
</dbReference>
<dbReference type="NCBIfam" id="TIGR03661">
    <property type="entry name" value="T1SS_VCA0849"/>
    <property type="match status" value="1"/>
</dbReference>
<evidence type="ECO:0000256" key="3">
    <source>
        <dbReference type="ARBA" id="ARBA00022837"/>
    </source>
</evidence>
<evidence type="ECO:0000313" key="7">
    <source>
        <dbReference type="Proteomes" id="UP000436694"/>
    </source>
</evidence>
<comment type="subcellular location">
    <subcellularLocation>
        <location evidence="1">Membrane</location>
    </subcellularLocation>
</comment>
<dbReference type="Pfam" id="PF17963">
    <property type="entry name" value="Big_9"/>
    <property type="match status" value="2"/>
</dbReference>
<dbReference type="SUPFAM" id="SSF51120">
    <property type="entry name" value="beta-Roll"/>
    <property type="match status" value="4"/>
</dbReference>
<dbReference type="InterPro" id="IPR039808">
    <property type="entry name" value="Cadherin"/>
</dbReference>
<dbReference type="InterPro" id="IPR001343">
    <property type="entry name" value="Hemolysn_Ca-bd"/>
</dbReference>
<dbReference type="Proteomes" id="UP000436694">
    <property type="component" value="Unassembled WGS sequence"/>
</dbReference>
<reference evidence="6 7" key="1">
    <citation type="submission" date="2019-10" db="EMBL/GenBank/DDBJ databases">
        <title>Epibacterium sp. nov., isolated from seawater.</title>
        <authorList>
            <person name="Zhang X."/>
            <person name="Li N."/>
        </authorList>
    </citation>
    <scope>NUCLEOTIDE SEQUENCE [LARGE SCALE GENOMIC DNA]</scope>
    <source>
        <strain evidence="6 7">SM1969</strain>
    </source>
</reference>
<dbReference type="GO" id="GO:0008013">
    <property type="term" value="F:beta-catenin binding"/>
    <property type="evidence" value="ECO:0007669"/>
    <property type="project" value="TreeGrafter"/>
</dbReference>
<feature type="domain" description="Cadherin" evidence="5">
    <location>
        <begin position="547"/>
        <end position="640"/>
    </location>
</feature>
<organism evidence="6 7">
    <name type="scientific">Tritonibacter aquimaris</name>
    <dbReference type="NCBI Taxonomy" id="2663379"/>
    <lineage>
        <taxon>Bacteria</taxon>
        <taxon>Pseudomonadati</taxon>
        <taxon>Pseudomonadota</taxon>
        <taxon>Alphaproteobacteria</taxon>
        <taxon>Rhodobacterales</taxon>
        <taxon>Paracoccaceae</taxon>
        <taxon>Tritonibacter</taxon>
    </lineage>
</organism>
<dbReference type="Gene3D" id="2.160.20.160">
    <property type="match status" value="1"/>
</dbReference>
<dbReference type="GO" id="GO:0016477">
    <property type="term" value="P:cell migration"/>
    <property type="evidence" value="ECO:0007669"/>
    <property type="project" value="TreeGrafter"/>
</dbReference>
<keyword evidence="4" id="KW-0472">Membrane</keyword>
<dbReference type="Gene3D" id="2.60.40.3440">
    <property type="match status" value="1"/>
</dbReference>
<dbReference type="Pfam" id="PF00353">
    <property type="entry name" value="HemolysinCabind"/>
    <property type="match status" value="4"/>
</dbReference>
<name>A0A844ANT0_9RHOB</name>
<keyword evidence="3" id="KW-0106">Calcium</keyword>
<dbReference type="PANTHER" id="PTHR24027">
    <property type="entry name" value="CADHERIN-23"/>
    <property type="match status" value="1"/>
</dbReference>
<dbReference type="Gene3D" id="2.60.40.2810">
    <property type="match status" value="1"/>
</dbReference>
<keyword evidence="2" id="KW-0677">Repeat</keyword>
<dbReference type="Gene3D" id="2.60.40.60">
    <property type="entry name" value="Cadherins"/>
    <property type="match status" value="2"/>
</dbReference>
<dbReference type="InterPro" id="IPR018511">
    <property type="entry name" value="Hemolysin-typ_Ca-bd_CS"/>
</dbReference>
<dbReference type="GO" id="GO:0016342">
    <property type="term" value="C:catenin complex"/>
    <property type="evidence" value="ECO:0007669"/>
    <property type="project" value="TreeGrafter"/>
</dbReference>
<dbReference type="SMART" id="SM00112">
    <property type="entry name" value="CA"/>
    <property type="match status" value="2"/>
</dbReference>
<evidence type="ECO:0000256" key="2">
    <source>
        <dbReference type="ARBA" id="ARBA00022737"/>
    </source>
</evidence>
<dbReference type="GO" id="GO:0005509">
    <property type="term" value="F:calcium ion binding"/>
    <property type="evidence" value="ECO:0007669"/>
    <property type="project" value="InterPro"/>
</dbReference>
<gene>
    <name evidence="6" type="ORF">GG681_17190</name>
</gene>
<proteinExistence type="predicted"/>
<dbReference type="InterPro" id="IPR019960">
    <property type="entry name" value="T1SS_VCA0849"/>
</dbReference>
<evidence type="ECO:0000256" key="4">
    <source>
        <dbReference type="ARBA" id="ARBA00023136"/>
    </source>
</evidence>
<dbReference type="InterPro" id="IPR002126">
    <property type="entry name" value="Cadherin-like_dom"/>
</dbReference>
<dbReference type="InterPro" id="IPR011049">
    <property type="entry name" value="Serralysin-like_metalloprot_C"/>
</dbReference>
<dbReference type="GO" id="GO:0045296">
    <property type="term" value="F:cadherin binding"/>
    <property type="evidence" value="ECO:0007669"/>
    <property type="project" value="TreeGrafter"/>
</dbReference>
<dbReference type="EMBL" id="WIXK01000015">
    <property type="protein sequence ID" value="MQY44380.1"/>
    <property type="molecule type" value="Genomic_DNA"/>
</dbReference>
<dbReference type="CDD" id="cd11304">
    <property type="entry name" value="Cadherin_repeat"/>
    <property type="match status" value="2"/>
</dbReference>
<dbReference type="PRINTS" id="PR00313">
    <property type="entry name" value="CABNDNGRPT"/>
</dbReference>
<dbReference type="GO" id="GO:0007156">
    <property type="term" value="P:homophilic cell adhesion via plasma membrane adhesion molecules"/>
    <property type="evidence" value="ECO:0007669"/>
    <property type="project" value="InterPro"/>
</dbReference>
<dbReference type="Pfam" id="PF00028">
    <property type="entry name" value="Cadherin"/>
    <property type="match status" value="2"/>
</dbReference>
<protein>
    <submittedName>
        <fullName evidence="6">Tandem-95 repeat protein</fullName>
    </submittedName>
</protein>